<keyword evidence="2" id="KW-0813">Transport</keyword>
<evidence type="ECO:0000313" key="10">
    <source>
        <dbReference type="EMBL" id="MBZ2386407.1"/>
    </source>
</evidence>
<comment type="caution">
    <text evidence="10">The sequence shown here is derived from an EMBL/GenBank/DDBJ whole genome shotgun (WGS) entry which is preliminary data.</text>
</comment>
<feature type="transmembrane region" description="Helical" evidence="9">
    <location>
        <begin position="95"/>
        <end position="116"/>
    </location>
</feature>
<feature type="transmembrane region" description="Helical" evidence="9">
    <location>
        <begin position="185"/>
        <end position="206"/>
    </location>
</feature>
<evidence type="ECO:0000256" key="4">
    <source>
        <dbReference type="ARBA" id="ARBA00022597"/>
    </source>
</evidence>
<name>A0ABS7SY31_9FIRM</name>
<accession>A0ABS7SY31</accession>
<evidence type="ECO:0000256" key="9">
    <source>
        <dbReference type="SAM" id="Phobius"/>
    </source>
</evidence>
<dbReference type="Proteomes" id="UP000734271">
    <property type="component" value="Unassembled WGS sequence"/>
</dbReference>
<comment type="subcellular location">
    <subcellularLocation>
        <location evidence="1">Cell membrane</location>
        <topology evidence="1">Multi-pass membrane protein</topology>
    </subcellularLocation>
</comment>
<evidence type="ECO:0000256" key="7">
    <source>
        <dbReference type="ARBA" id="ARBA00022989"/>
    </source>
</evidence>
<dbReference type="RefSeq" id="WP_223418386.1">
    <property type="nucleotide sequence ID" value="NZ_JAIPME010000002.1"/>
</dbReference>
<feature type="transmembrane region" description="Helical" evidence="9">
    <location>
        <begin position="145"/>
        <end position="165"/>
    </location>
</feature>
<dbReference type="Pfam" id="PF03609">
    <property type="entry name" value="EII-Sor"/>
    <property type="match status" value="1"/>
</dbReference>
<evidence type="ECO:0000256" key="2">
    <source>
        <dbReference type="ARBA" id="ARBA00022448"/>
    </source>
</evidence>
<dbReference type="InterPro" id="IPR004700">
    <property type="entry name" value="PTS_IIC_man"/>
</dbReference>
<evidence type="ECO:0000256" key="1">
    <source>
        <dbReference type="ARBA" id="ARBA00004651"/>
    </source>
</evidence>
<evidence type="ECO:0000256" key="5">
    <source>
        <dbReference type="ARBA" id="ARBA00022683"/>
    </source>
</evidence>
<feature type="transmembrane region" description="Helical" evidence="9">
    <location>
        <begin position="213"/>
        <end position="244"/>
    </location>
</feature>
<evidence type="ECO:0000256" key="8">
    <source>
        <dbReference type="ARBA" id="ARBA00023136"/>
    </source>
</evidence>
<keyword evidence="4 10" id="KW-0762">Sugar transport</keyword>
<reference evidence="10 11" key="1">
    <citation type="submission" date="2021-08" db="EMBL/GenBank/DDBJ databases">
        <title>FDA dAtabase for Regulatory Grade micrObial Sequences (FDA-ARGOS): Supporting development and validation of Infectious Disease Dx tests.</title>
        <authorList>
            <person name="Sproer C."/>
            <person name="Gronow S."/>
            <person name="Severitt S."/>
            <person name="Schroder I."/>
            <person name="Tallon L."/>
            <person name="Sadzewicz L."/>
            <person name="Zhao X."/>
            <person name="Boylan J."/>
            <person name="Ott S."/>
            <person name="Bowen H."/>
            <person name="Vavikolanu K."/>
            <person name="Hazen T."/>
            <person name="Aluvathingal J."/>
            <person name="Nadendla S."/>
            <person name="Lowell S."/>
            <person name="Myers T."/>
            <person name="Yan Y."/>
            <person name="Sichtig H."/>
        </authorList>
    </citation>
    <scope>NUCLEOTIDE SEQUENCE [LARGE SCALE GENOMIC DNA]</scope>
    <source>
        <strain evidence="10 11">FDAARGOS_1460</strain>
    </source>
</reference>
<evidence type="ECO:0000313" key="11">
    <source>
        <dbReference type="Proteomes" id="UP000734271"/>
    </source>
</evidence>
<keyword evidence="5" id="KW-0598">Phosphotransferase system</keyword>
<dbReference type="EMBL" id="JAIPME010000002">
    <property type="protein sequence ID" value="MBZ2386407.1"/>
    <property type="molecule type" value="Genomic_DNA"/>
</dbReference>
<evidence type="ECO:0000256" key="6">
    <source>
        <dbReference type="ARBA" id="ARBA00022692"/>
    </source>
</evidence>
<keyword evidence="6 9" id="KW-0812">Transmembrane</keyword>
<keyword evidence="8 9" id="KW-0472">Membrane</keyword>
<dbReference type="PROSITE" id="PS51106">
    <property type="entry name" value="PTS_EIIC_TYPE_4"/>
    <property type="match status" value="1"/>
</dbReference>
<organism evidence="10 11">
    <name type="scientific">Anaerococcus murdochii</name>
    <dbReference type="NCBI Taxonomy" id="411577"/>
    <lineage>
        <taxon>Bacteria</taxon>
        <taxon>Bacillati</taxon>
        <taxon>Bacillota</taxon>
        <taxon>Tissierellia</taxon>
        <taxon>Tissierellales</taxon>
        <taxon>Peptoniphilaceae</taxon>
        <taxon>Anaerococcus</taxon>
    </lineage>
</organism>
<keyword evidence="3" id="KW-1003">Cell membrane</keyword>
<keyword evidence="11" id="KW-1185">Reference proteome</keyword>
<evidence type="ECO:0000256" key="3">
    <source>
        <dbReference type="ARBA" id="ARBA00022475"/>
    </source>
</evidence>
<sequence>MFLQALLAGIFCYLGAVDAVPAFGVTGGYYILGRPLVAGLVLGIIFGDIKAGVLCGLAVQGVFIASMHTGGASSSEITYASYGGIGLALATTKDPAIAVTLALFIGQTFGLIFYNVKMAGFSYFNRKAELACKNFDKRSLVMNQIVYPQLITAFIRIVPVFIAIYYGSGAVEKAVSYFPEIVTNIITVLGGVLPALGIGMLLNILIQEKVELIFFLFGFALVSFTGLSTVGLVFIALLIAYMMYYSSTNVQSMASKSEDMVVVEGELFEDEDLF</sequence>
<proteinExistence type="predicted"/>
<keyword evidence="7 9" id="KW-1133">Transmembrane helix</keyword>
<gene>
    <name evidence="10" type="ORF">K8P03_03705</name>
</gene>
<protein>
    <submittedName>
        <fullName evidence="10">PTS sugar transporter subunit IIC</fullName>
    </submittedName>
</protein>